<gene>
    <name evidence="1" type="ORF">PRELSG_1462800</name>
</gene>
<evidence type="ECO:0000313" key="1">
    <source>
        <dbReference type="EMBL" id="CRH02893.1"/>
    </source>
</evidence>
<dbReference type="OMA" id="NDYFKCF"/>
<reference evidence="1 2" key="1">
    <citation type="submission" date="2015-04" db="EMBL/GenBank/DDBJ databases">
        <authorList>
            <consortium name="Pathogen Informatics"/>
        </authorList>
    </citation>
    <scope>NUCLEOTIDE SEQUENCE [LARGE SCALE GENOMIC DNA]</scope>
    <source>
        <strain evidence="1 2">SGS1</strain>
    </source>
</reference>
<dbReference type="KEGG" id="prel:PRELSG_1462800"/>
<organism evidence="1 2">
    <name type="scientific">Plasmodium relictum</name>
    <dbReference type="NCBI Taxonomy" id="85471"/>
    <lineage>
        <taxon>Eukaryota</taxon>
        <taxon>Sar</taxon>
        <taxon>Alveolata</taxon>
        <taxon>Apicomplexa</taxon>
        <taxon>Aconoidasida</taxon>
        <taxon>Haemosporida</taxon>
        <taxon>Plasmodiidae</taxon>
        <taxon>Plasmodium</taxon>
        <taxon>Plasmodium (Haemamoeba)</taxon>
    </lineage>
</organism>
<accession>A0A1J1HGD2</accession>
<dbReference type="GeneID" id="39739060"/>
<dbReference type="VEuPathDB" id="PlasmoDB:PRELSG_1462800"/>
<dbReference type="Proteomes" id="UP000220158">
    <property type="component" value="Chromosome 14"/>
</dbReference>
<dbReference type="OrthoDB" id="386224at2759"/>
<evidence type="ECO:0000313" key="2">
    <source>
        <dbReference type="Proteomes" id="UP000220158"/>
    </source>
</evidence>
<name>A0A1J1HGD2_PLARL</name>
<dbReference type="EMBL" id="LN835309">
    <property type="protein sequence ID" value="CRH02893.1"/>
    <property type="molecule type" value="Genomic_DNA"/>
</dbReference>
<sequence length="321" mass="38758">MQSKIKKIYCPKSEIKDNFFFKFKEDNNSFERKQQNNRKSTVIKKHNKNKKNESIYCDNIKVIRIDCENLENAKDDYNSFFDSKIYLPELRANKEELKYFFKIILNTIGENKKENIYFNLMSFLCKNFSSYIGLFANLWFQCKILLAEKLILIEFFKQLKINSEIINHFFNYGYDSFETILSITGQDLIKIQKFNNVTWIPGHAFRIKIVFSRINDYFKCFFEKNEDYVKQIKKFILHNRRKTKLTSQLILPQEEKNKKEKIDTSSCVLTKKNVIVKNYEPYNSLNLKRKNSIYNNPLYLNTPFLKYYKCYPCYQLHRSNL</sequence>
<dbReference type="AlphaFoldDB" id="A0A1J1HGD2"/>
<keyword evidence="2" id="KW-1185">Reference proteome</keyword>
<proteinExistence type="predicted"/>
<dbReference type="RefSeq" id="XP_028535413.1">
    <property type="nucleotide sequence ID" value="XM_028679729.1"/>
</dbReference>
<protein>
    <submittedName>
        <fullName evidence="1">Uncharacterized protein</fullName>
    </submittedName>
</protein>